<dbReference type="SUPFAM" id="SSF109854">
    <property type="entry name" value="DinB/YfiT-like putative metalloenzymes"/>
    <property type="match status" value="1"/>
</dbReference>
<dbReference type="Pfam" id="PF05163">
    <property type="entry name" value="DinB"/>
    <property type="match status" value="1"/>
</dbReference>
<dbReference type="OrthoDB" id="9811413at2"/>
<dbReference type="STRING" id="570519.SAMN04488116_2450"/>
<keyword evidence="2 3" id="KW-0479">Metal-binding</keyword>
<evidence type="ECO:0000256" key="3">
    <source>
        <dbReference type="PIRSR" id="PIRSR607837-1"/>
    </source>
</evidence>
<feature type="binding site" evidence="3">
    <location>
        <position position="122"/>
    </location>
    <ligand>
        <name>a divalent metal cation</name>
        <dbReference type="ChEBI" id="CHEBI:60240"/>
    </ligand>
</feature>
<comment type="similarity">
    <text evidence="1">Belongs to the DinB family.</text>
</comment>
<sequence>MKGFLHQLFDYNFYCNKKLIEQCTALDEVPEKCLRLFSHVLNAHHTWNHRILGKPSEFEVWQVHDIGRWEDIHYENQRTSFEIITNTDDFNKRIEYQNSAGRTYANDLKDILFHVVNHSTHHRGQILSEFRTSGITPDALDYIFYKR</sequence>
<dbReference type="AlphaFoldDB" id="A0A1M5MIY6"/>
<evidence type="ECO:0000313" key="5">
    <source>
        <dbReference type="Proteomes" id="UP000184532"/>
    </source>
</evidence>
<evidence type="ECO:0000256" key="2">
    <source>
        <dbReference type="ARBA" id="ARBA00022723"/>
    </source>
</evidence>
<dbReference type="InterPro" id="IPR034660">
    <property type="entry name" value="DinB/YfiT-like"/>
</dbReference>
<dbReference type="PANTHER" id="PTHR37302">
    <property type="entry name" value="SLR1116 PROTEIN"/>
    <property type="match status" value="1"/>
</dbReference>
<dbReference type="RefSeq" id="WP_073179915.1">
    <property type="nucleotide sequence ID" value="NZ_FQWL01000003.1"/>
</dbReference>
<dbReference type="PANTHER" id="PTHR37302:SF3">
    <property type="entry name" value="DAMAGE-INDUCIBLE PROTEIN DINB"/>
    <property type="match status" value="1"/>
</dbReference>
<name>A0A1M5MIY6_9FLAO</name>
<evidence type="ECO:0000256" key="1">
    <source>
        <dbReference type="ARBA" id="ARBA00008635"/>
    </source>
</evidence>
<dbReference type="Proteomes" id="UP000184532">
    <property type="component" value="Unassembled WGS sequence"/>
</dbReference>
<dbReference type="EMBL" id="FQWL01000003">
    <property type="protein sequence ID" value="SHG76673.1"/>
    <property type="molecule type" value="Genomic_DNA"/>
</dbReference>
<proteinExistence type="inferred from homology"/>
<dbReference type="Gene3D" id="1.20.120.450">
    <property type="entry name" value="dinb family like domain"/>
    <property type="match status" value="1"/>
</dbReference>
<protein>
    <submittedName>
        <fullName evidence="4">Uncharacterized damage-inducible protein DinB (Forms a four-helix bundle)</fullName>
    </submittedName>
</protein>
<organism evidence="4 5">
    <name type="scientific">Flagellimonas flava</name>
    <dbReference type="NCBI Taxonomy" id="570519"/>
    <lineage>
        <taxon>Bacteria</taxon>
        <taxon>Pseudomonadati</taxon>
        <taxon>Bacteroidota</taxon>
        <taxon>Flavobacteriia</taxon>
        <taxon>Flavobacteriales</taxon>
        <taxon>Flavobacteriaceae</taxon>
        <taxon>Flagellimonas</taxon>
    </lineage>
</organism>
<dbReference type="InterPro" id="IPR007837">
    <property type="entry name" value="DinB"/>
</dbReference>
<evidence type="ECO:0000313" key="4">
    <source>
        <dbReference type="EMBL" id="SHG76673.1"/>
    </source>
</evidence>
<feature type="binding site" evidence="3">
    <location>
        <position position="118"/>
    </location>
    <ligand>
        <name>a divalent metal cation</name>
        <dbReference type="ChEBI" id="CHEBI:60240"/>
    </ligand>
</feature>
<reference evidence="5" key="1">
    <citation type="submission" date="2016-11" db="EMBL/GenBank/DDBJ databases">
        <authorList>
            <person name="Varghese N."/>
            <person name="Submissions S."/>
        </authorList>
    </citation>
    <scope>NUCLEOTIDE SEQUENCE [LARGE SCALE GENOMIC DNA]</scope>
    <source>
        <strain evidence="5">DSM 22638</strain>
    </source>
</reference>
<feature type="binding site" evidence="3">
    <location>
        <position position="39"/>
    </location>
    <ligand>
        <name>a divalent metal cation</name>
        <dbReference type="ChEBI" id="CHEBI:60240"/>
    </ligand>
</feature>
<accession>A0A1M5MIY6</accession>
<keyword evidence="5" id="KW-1185">Reference proteome</keyword>
<dbReference type="GO" id="GO:0046872">
    <property type="term" value="F:metal ion binding"/>
    <property type="evidence" value="ECO:0007669"/>
    <property type="project" value="UniProtKB-KW"/>
</dbReference>
<gene>
    <name evidence="4" type="ORF">SAMN04488116_2450</name>
</gene>